<keyword evidence="4 5" id="KW-0472">Membrane</keyword>
<dbReference type="GO" id="GO:0016020">
    <property type="term" value="C:membrane"/>
    <property type="evidence" value="ECO:0007669"/>
    <property type="project" value="InterPro"/>
</dbReference>
<evidence type="ECO:0000256" key="1">
    <source>
        <dbReference type="ARBA" id="ARBA00004141"/>
    </source>
</evidence>
<sequence length="122" mass="14070">NSDGQSVAIDWLWRRWECRYSLSLLQRQFVSPERDITINKFEKGDLSQWKLGWNFRLLTAAYTGIVGTGINFILVTWCVGMRGPLFASVFNPLLLVIVAIVGSLMLDEKLYLGRYIYTFITN</sequence>
<dbReference type="GO" id="GO:0022857">
    <property type="term" value="F:transmembrane transporter activity"/>
    <property type="evidence" value="ECO:0007669"/>
    <property type="project" value="InterPro"/>
</dbReference>
<dbReference type="PANTHER" id="PTHR31218">
    <property type="entry name" value="WAT1-RELATED PROTEIN"/>
    <property type="match status" value="1"/>
</dbReference>
<protein>
    <submittedName>
        <fullName evidence="6">WAT1-related protein</fullName>
    </submittedName>
</protein>
<proteinExistence type="predicted"/>
<dbReference type="EMBL" id="LXQA010015891">
    <property type="protein sequence ID" value="MCH89312.1"/>
    <property type="molecule type" value="Genomic_DNA"/>
</dbReference>
<gene>
    <name evidence="6" type="ORF">A2U01_0010207</name>
</gene>
<feature type="non-terminal residue" evidence="6">
    <location>
        <position position="1"/>
    </location>
</feature>
<comment type="caution">
    <text evidence="6">The sequence shown here is derived from an EMBL/GenBank/DDBJ whole genome shotgun (WGS) entry which is preliminary data.</text>
</comment>
<evidence type="ECO:0000313" key="7">
    <source>
        <dbReference type="Proteomes" id="UP000265520"/>
    </source>
</evidence>
<feature type="transmembrane region" description="Helical" evidence="5">
    <location>
        <begin position="85"/>
        <end position="106"/>
    </location>
</feature>
<reference evidence="6 7" key="1">
    <citation type="journal article" date="2018" name="Front. Plant Sci.">
        <title>Red Clover (Trifolium pratense) and Zigzag Clover (T. medium) - A Picture of Genomic Similarities and Differences.</title>
        <authorList>
            <person name="Dluhosova J."/>
            <person name="Istvanek J."/>
            <person name="Nedelnik J."/>
            <person name="Repkova J."/>
        </authorList>
    </citation>
    <scope>NUCLEOTIDE SEQUENCE [LARGE SCALE GENOMIC DNA]</scope>
    <source>
        <strain evidence="7">cv. 10/8</strain>
        <tissue evidence="6">Leaf</tissue>
    </source>
</reference>
<keyword evidence="2 5" id="KW-0812">Transmembrane</keyword>
<dbReference type="InterPro" id="IPR030184">
    <property type="entry name" value="WAT1-related"/>
</dbReference>
<dbReference type="AlphaFoldDB" id="A0A392MP45"/>
<organism evidence="6 7">
    <name type="scientific">Trifolium medium</name>
    <dbReference type="NCBI Taxonomy" id="97028"/>
    <lineage>
        <taxon>Eukaryota</taxon>
        <taxon>Viridiplantae</taxon>
        <taxon>Streptophyta</taxon>
        <taxon>Embryophyta</taxon>
        <taxon>Tracheophyta</taxon>
        <taxon>Spermatophyta</taxon>
        <taxon>Magnoliopsida</taxon>
        <taxon>eudicotyledons</taxon>
        <taxon>Gunneridae</taxon>
        <taxon>Pentapetalae</taxon>
        <taxon>rosids</taxon>
        <taxon>fabids</taxon>
        <taxon>Fabales</taxon>
        <taxon>Fabaceae</taxon>
        <taxon>Papilionoideae</taxon>
        <taxon>50 kb inversion clade</taxon>
        <taxon>NPAAA clade</taxon>
        <taxon>Hologalegina</taxon>
        <taxon>IRL clade</taxon>
        <taxon>Trifolieae</taxon>
        <taxon>Trifolium</taxon>
    </lineage>
</organism>
<evidence type="ECO:0000256" key="4">
    <source>
        <dbReference type="ARBA" id="ARBA00023136"/>
    </source>
</evidence>
<evidence type="ECO:0000256" key="3">
    <source>
        <dbReference type="ARBA" id="ARBA00022989"/>
    </source>
</evidence>
<keyword evidence="3 5" id="KW-1133">Transmembrane helix</keyword>
<dbReference type="InterPro" id="IPR037185">
    <property type="entry name" value="EmrE-like"/>
</dbReference>
<dbReference type="SUPFAM" id="SSF103481">
    <property type="entry name" value="Multidrug resistance efflux transporter EmrE"/>
    <property type="match status" value="1"/>
</dbReference>
<evidence type="ECO:0000256" key="2">
    <source>
        <dbReference type="ARBA" id="ARBA00022692"/>
    </source>
</evidence>
<evidence type="ECO:0000313" key="6">
    <source>
        <dbReference type="EMBL" id="MCH89312.1"/>
    </source>
</evidence>
<evidence type="ECO:0000256" key="5">
    <source>
        <dbReference type="SAM" id="Phobius"/>
    </source>
</evidence>
<feature type="transmembrane region" description="Helical" evidence="5">
    <location>
        <begin position="57"/>
        <end position="79"/>
    </location>
</feature>
<keyword evidence="7" id="KW-1185">Reference proteome</keyword>
<comment type="subcellular location">
    <subcellularLocation>
        <location evidence="1">Membrane</location>
        <topology evidence="1">Multi-pass membrane protein</topology>
    </subcellularLocation>
</comment>
<name>A0A392MP45_9FABA</name>
<dbReference type="Proteomes" id="UP000265520">
    <property type="component" value="Unassembled WGS sequence"/>
</dbReference>
<accession>A0A392MP45</accession>